<organism evidence="7 8">
    <name type="scientific">Alkalithermobacter paradoxus</name>
    <dbReference type="NCBI Taxonomy" id="29349"/>
    <lineage>
        <taxon>Bacteria</taxon>
        <taxon>Bacillati</taxon>
        <taxon>Bacillota</taxon>
        <taxon>Clostridia</taxon>
        <taxon>Peptostreptococcales</taxon>
        <taxon>Tepidibacteraceae</taxon>
        <taxon>Alkalithermobacter</taxon>
    </lineage>
</organism>
<dbReference type="PROSITE" id="PS50926">
    <property type="entry name" value="TRAM"/>
    <property type="match status" value="1"/>
</dbReference>
<dbReference type="PANTHER" id="PTHR11061:SF30">
    <property type="entry name" value="TRNA (URACIL(54)-C(5))-METHYLTRANSFERASE"/>
    <property type="match status" value="1"/>
</dbReference>
<feature type="binding site" evidence="4">
    <location>
        <position position="333"/>
    </location>
    <ligand>
        <name>S-adenosyl-L-methionine</name>
        <dbReference type="ChEBI" id="CHEBI:59789"/>
    </ligand>
</feature>
<evidence type="ECO:0000313" key="7">
    <source>
        <dbReference type="EMBL" id="OPJ54994.1"/>
    </source>
</evidence>
<dbReference type="STRING" id="29349.CLOTH_18060"/>
<dbReference type="SUPFAM" id="SSF50249">
    <property type="entry name" value="Nucleic acid-binding proteins"/>
    <property type="match status" value="1"/>
</dbReference>
<dbReference type="FunFam" id="3.40.50.150:FF:000009">
    <property type="entry name" value="23S rRNA (Uracil(1939)-C(5))-methyltransferase RlmD"/>
    <property type="match status" value="1"/>
</dbReference>
<dbReference type="InterPro" id="IPR010280">
    <property type="entry name" value="U5_MeTrfase_fam"/>
</dbReference>
<dbReference type="GO" id="GO:0070475">
    <property type="term" value="P:rRNA base methylation"/>
    <property type="evidence" value="ECO:0007669"/>
    <property type="project" value="TreeGrafter"/>
</dbReference>
<comment type="similarity">
    <text evidence="4">Belongs to the class I-like SAM-binding methyltransferase superfamily. RNA M5U methyltransferase family.</text>
</comment>
<dbReference type="Proteomes" id="UP000190140">
    <property type="component" value="Unassembled WGS sequence"/>
</dbReference>
<evidence type="ECO:0000256" key="2">
    <source>
        <dbReference type="ARBA" id="ARBA00022679"/>
    </source>
</evidence>
<dbReference type="EC" id="2.1.1.189" evidence="7"/>
<evidence type="ECO:0000313" key="8">
    <source>
        <dbReference type="Proteomes" id="UP000190140"/>
    </source>
</evidence>
<reference evidence="7 8" key="1">
    <citation type="submission" date="2017-03" db="EMBL/GenBank/DDBJ databases">
        <title>Genome sequence of Clostridium thermoalcaliphilum DSM 7309.</title>
        <authorList>
            <person name="Poehlein A."/>
            <person name="Daniel R."/>
        </authorList>
    </citation>
    <scope>NUCLEOTIDE SEQUENCE [LARGE SCALE GENOMIC DNA]</scope>
    <source>
        <strain evidence="7 8">DSM 7309</strain>
    </source>
</reference>
<evidence type="ECO:0000259" key="6">
    <source>
        <dbReference type="PROSITE" id="PS50926"/>
    </source>
</evidence>
<sequence>MLKEGKEYIVDIVDIGHKGEGIGKYEGFTVFVEGGLLGDKIKVRIIKSKKNYAEGEIVSFVEKSAHRVESPCKESIYCGGCQVLHLDYQKQLDLKTNMVKETLSRIGKLENIKVNDTLGMDKSFRYRNKAQFPIGYENNKPILGFYKKRSHEIISSDKCLIQHEMNDKIMDVIKEYIKTFNVSIYDEKNHKGLLRHLVTKIGFKTREVMVVMVANGEKLPHSDKLIDSLKENIPGFKTLVLNINKDKTNVILGKENKVLYGDGKIQDYIGSLKFNISTLSFFQVNPIQTEVLYNKALEYANLTGDENVFDIYCGIGSISLFLAQKAKKVYGIEIVDQAIEDAKVNAKINNIDNAEFLVGKAEEVVPYLYKEGKTADVVVVDPPRKGCDEKVLETIVSMNPERVVYVSCNPSTLARDLAYLDMNGYKVVEVQPVDMFPHTMHVECVTLMSRVEK</sequence>
<evidence type="ECO:0000256" key="5">
    <source>
        <dbReference type="PROSITE-ProRule" id="PRU10015"/>
    </source>
</evidence>
<dbReference type="Gene3D" id="3.40.50.150">
    <property type="entry name" value="Vaccinia Virus protein VP39"/>
    <property type="match status" value="1"/>
</dbReference>
<dbReference type="Pfam" id="PF05958">
    <property type="entry name" value="tRNA_U5-meth_tr"/>
    <property type="match status" value="1"/>
</dbReference>
<dbReference type="PANTHER" id="PTHR11061">
    <property type="entry name" value="RNA M5U METHYLTRANSFERASE"/>
    <property type="match status" value="1"/>
</dbReference>
<dbReference type="CDD" id="cd02440">
    <property type="entry name" value="AdoMet_MTases"/>
    <property type="match status" value="1"/>
</dbReference>
<feature type="binding site" evidence="4">
    <location>
        <position position="381"/>
    </location>
    <ligand>
        <name>S-adenosyl-L-methionine</name>
        <dbReference type="ChEBI" id="CHEBI:59789"/>
    </ligand>
</feature>
<gene>
    <name evidence="7" type="primary">rlmCD_2</name>
    <name evidence="7" type="ORF">CLOTH_18060</name>
</gene>
<dbReference type="InterPro" id="IPR002792">
    <property type="entry name" value="TRAM_dom"/>
</dbReference>
<protein>
    <submittedName>
        <fullName evidence="7">23S rRNA (Uracil-C(5))-methyltransferase RlmCD</fullName>
        <ecNumber evidence="7">2.1.1.189</ecNumber>
        <ecNumber evidence="7">2.1.1.190</ecNumber>
    </submittedName>
</protein>
<feature type="active site" evidence="5">
    <location>
        <position position="408"/>
    </location>
</feature>
<dbReference type="InterPro" id="IPR029063">
    <property type="entry name" value="SAM-dependent_MTases_sf"/>
</dbReference>
<dbReference type="OrthoDB" id="9804590at2"/>
<name>A0A1V4I539_9FIRM</name>
<dbReference type="AlphaFoldDB" id="A0A1V4I539"/>
<feature type="binding site" evidence="4">
    <location>
        <position position="283"/>
    </location>
    <ligand>
        <name>S-adenosyl-L-methionine</name>
        <dbReference type="ChEBI" id="CHEBI:59789"/>
    </ligand>
</feature>
<evidence type="ECO:0000256" key="3">
    <source>
        <dbReference type="ARBA" id="ARBA00022691"/>
    </source>
</evidence>
<keyword evidence="3 4" id="KW-0949">S-adenosyl-L-methionine</keyword>
<dbReference type="InterPro" id="IPR030390">
    <property type="entry name" value="MeTrfase_TrmA_AS"/>
</dbReference>
<dbReference type="RefSeq" id="WP_079413272.1">
    <property type="nucleotide sequence ID" value="NZ_MZGW01000009.1"/>
</dbReference>
<dbReference type="Gene3D" id="2.40.50.1070">
    <property type="match status" value="1"/>
</dbReference>
<dbReference type="EMBL" id="MZGW01000009">
    <property type="protein sequence ID" value="OPJ54994.1"/>
    <property type="molecule type" value="Genomic_DNA"/>
</dbReference>
<dbReference type="Pfam" id="PF01938">
    <property type="entry name" value="TRAM"/>
    <property type="match status" value="1"/>
</dbReference>
<evidence type="ECO:0000256" key="1">
    <source>
        <dbReference type="ARBA" id="ARBA00022603"/>
    </source>
</evidence>
<dbReference type="PROSITE" id="PS01230">
    <property type="entry name" value="TRMA_1"/>
    <property type="match status" value="1"/>
</dbReference>
<keyword evidence="8" id="KW-1185">Reference proteome</keyword>
<dbReference type="InterPro" id="IPR012340">
    <property type="entry name" value="NA-bd_OB-fold"/>
</dbReference>
<dbReference type="SUPFAM" id="SSF53335">
    <property type="entry name" value="S-adenosyl-L-methionine-dependent methyltransferases"/>
    <property type="match status" value="1"/>
</dbReference>
<dbReference type="PROSITE" id="PS01231">
    <property type="entry name" value="TRMA_2"/>
    <property type="match status" value="1"/>
</dbReference>
<dbReference type="Gene3D" id="2.40.50.140">
    <property type="entry name" value="Nucleic acid-binding proteins"/>
    <property type="match status" value="1"/>
</dbReference>
<dbReference type="PROSITE" id="PS51687">
    <property type="entry name" value="SAM_MT_RNA_M5U"/>
    <property type="match status" value="1"/>
</dbReference>
<keyword evidence="1 4" id="KW-0489">Methyltransferase</keyword>
<evidence type="ECO:0000256" key="4">
    <source>
        <dbReference type="PROSITE-ProRule" id="PRU01024"/>
    </source>
</evidence>
<comment type="caution">
    <text evidence="7">The sequence shown here is derived from an EMBL/GenBank/DDBJ whole genome shotgun (WGS) entry which is preliminary data.</text>
</comment>
<accession>A0A1V4I539</accession>
<keyword evidence="2 4" id="KW-0808">Transferase</keyword>
<proteinExistence type="inferred from homology"/>
<dbReference type="InterPro" id="IPR030391">
    <property type="entry name" value="MeTrfase_TrmA_CS"/>
</dbReference>
<feature type="active site" description="Nucleophile" evidence="4">
    <location>
        <position position="408"/>
    </location>
</feature>
<dbReference type="NCBIfam" id="TIGR00479">
    <property type="entry name" value="rumA"/>
    <property type="match status" value="1"/>
</dbReference>
<feature type="binding site" evidence="4">
    <location>
        <position position="312"/>
    </location>
    <ligand>
        <name>S-adenosyl-L-methionine</name>
        <dbReference type="ChEBI" id="CHEBI:59789"/>
    </ligand>
</feature>
<dbReference type="FunFam" id="2.40.50.1070:FF:000003">
    <property type="entry name" value="23S rRNA (Uracil-5-)-methyltransferase RumA"/>
    <property type="match status" value="1"/>
</dbReference>
<dbReference type="EC" id="2.1.1.190" evidence="7"/>
<feature type="domain" description="TRAM" evidence="6">
    <location>
        <begin position="1"/>
        <end position="59"/>
    </location>
</feature>
<dbReference type="GO" id="GO:0070041">
    <property type="term" value="F:rRNA (uridine-C5-)-methyltransferase activity"/>
    <property type="evidence" value="ECO:0007669"/>
    <property type="project" value="TreeGrafter"/>
</dbReference>